<dbReference type="RefSeq" id="WP_012813570.1">
    <property type="nucleotide sequence ID" value="NC_013216.1"/>
</dbReference>
<evidence type="ECO:0000259" key="2">
    <source>
        <dbReference type="PROSITE" id="PS50943"/>
    </source>
</evidence>
<protein>
    <submittedName>
        <fullName evidence="3">Transcriptional regulator, XRE family</fullName>
    </submittedName>
</protein>
<keyword evidence="1" id="KW-0238">DNA-binding</keyword>
<dbReference type="InterPro" id="IPR001387">
    <property type="entry name" value="Cro/C1-type_HTH"/>
</dbReference>
<evidence type="ECO:0000313" key="3">
    <source>
        <dbReference type="EMBL" id="ACV61118.1"/>
    </source>
</evidence>
<accession>C8W2W2</accession>
<dbReference type="HOGENOM" id="CLU_066192_17_6_9"/>
<dbReference type="CDD" id="cd00093">
    <property type="entry name" value="HTH_XRE"/>
    <property type="match status" value="1"/>
</dbReference>
<reference evidence="3 4" key="1">
    <citation type="journal article" date="2009" name="Stand. Genomic Sci.">
        <title>Complete genome sequence of Desulfotomaculum acetoxidans type strain (5575).</title>
        <authorList>
            <person name="Spring S."/>
            <person name="Lapidus A."/>
            <person name="Schroder M."/>
            <person name="Gleim D."/>
            <person name="Sims D."/>
            <person name="Meincke L."/>
            <person name="Glavina Del Rio T."/>
            <person name="Tice H."/>
            <person name="Copeland A."/>
            <person name="Cheng J.F."/>
            <person name="Lucas S."/>
            <person name="Chen F."/>
            <person name="Nolan M."/>
            <person name="Bruce D."/>
            <person name="Goodwin L."/>
            <person name="Pitluck S."/>
            <person name="Ivanova N."/>
            <person name="Mavromatis K."/>
            <person name="Mikhailova N."/>
            <person name="Pati A."/>
            <person name="Chen A."/>
            <person name="Palaniappan K."/>
            <person name="Land M."/>
            <person name="Hauser L."/>
            <person name="Chang Y.J."/>
            <person name="Jeffries C.D."/>
            <person name="Chain P."/>
            <person name="Saunders E."/>
            <person name="Brettin T."/>
            <person name="Detter J.C."/>
            <person name="Goker M."/>
            <person name="Bristow J."/>
            <person name="Eisen J.A."/>
            <person name="Markowitz V."/>
            <person name="Hugenholtz P."/>
            <person name="Kyrpides N.C."/>
            <person name="Klenk H.P."/>
            <person name="Han C."/>
        </authorList>
    </citation>
    <scope>NUCLEOTIDE SEQUENCE [LARGE SCALE GENOMIC DNA]</scope>
    <source>
        <strain evidence="4">ATCC 49208 / DSM 771 / VKM B-1644</strain>
    </source>
</reference>
<dbReference type="PANTHER" id="PTHR46558:SF4">
    <property type="entry name" value="DNA-BIDING PHAGE PROTEIN"/>
    <property type="match status" value="1"/>
</dbReference>
<dbReference type="OrthoDB" id="1684348at2"/>
<dbReference type="Gene3D" id="1.10.260.40">
    <property type="entry name" value="lambda repressor-like DNA-binding domains"/>
    <property type="match status" value="1"/>
</dbReference>
<dbReference type="KEGG" id="dae:Dtox_0163"/>
<dbReference type="Proteomes" id="UP000002217">
    <property type="component" value="Chromosome"/>
</dbReference>
<dbReference type="PANTHER" id="PTHR46558">
    <property type="entry name" value="TRACRIPTIONAL REGULATORY PROTEIN-RELATED-RELATED"/>
    <property type="match status" value="1"/>
</dbReference>
<proteinExistence type="predicted"/>
<organism evidence="3 4">
    <name type="scientific">Desulfofarcimen acetoxidans (strain ATCC 49208 / DSM 771 / KCTC 5769 / VKM B-1644 / 5575)</name>
    <name type="common">Desulfotomaculum acetoxidans</name>
    <dbReference type="NCBI Taxonomy" id="485916"/>
    <lineage>
        <taxon>Bacteria</taxon>
        <taxon>Bacillati</taxon>
        <taxon>Bacillota</taxon>
        <taxon>Clostridia</taxon>
        <taxon>Eubacteriales</taxon>
        <taxon>Peptococcaceae</taxon>
        <taxon>Desulfofarcimen</taxon>
    </lineage>
</organism>
<dbReference type="AlphaFoldDB" id="C8W2W2"/>
<dbReference type="GO" id="GO:0003677">
    <property type="term" value="F:DNA binding"/>
    <property type="evidence" value="ECO:0007669"/>
    <property type="project" value="UniProtKB-KW"/>
</dbReference>
<dbReference type="InterPro" id="IPR010982">
    <property type="entry name" value="Lambda_DNA-bd_dom_sf"/>
</dbReference>
<dbReference type="SUPFAM" id="SSF47413">
    <property type="entry name" value="lambda repressor-like DNA-binding domains"/>
    <property type="match status" value="1"/>
</dbReference>
<keyword evidence="4" id="KW-1185">Reference proteome</keyword>
<dbReference type="EMBL" id="CP001720">
    <property type="protein sequence ID" value="ACV61118.1"/>
    <property type="molecule type" value="Genomic_DNA"/>
</dbReference>
<dbReference type="Pfam" id="PF01381">
    <property type="entry name" value="HTH_3"/>
    <property type="match status" value="1"/>
</dbReference>
<dbReference type="eggNOG" id="COG1396">
    <property type="taxonomic scope" value="Bacteria"/>
</dbReference>
<feature type="domain" description="HTH cro/C1-type" evidence="2">
    <location>
        <begin position="23"/>
        <end position="67"/>
    </location>
</feature>
<name>C8W2W2_DESAS</name>
<dbReference type="SMART" id="SM00530">
    <property type="entry name" value="HTH_XRE"/>
    <property type="match status" value="1"/>
</dbReference>
<sequence length="141" mass="15885">MSELSFSTQELGKRVAEIRGKNTQKELAKAIGVSRSYIGNIEQGITVPSLEVLINIAQQYHVSLDWLVYGNTNSSPVAGATGYQHKSPDFFLRRQATAVEQNFSSAAFPPKILKQFKNLTPNNQRLVFEFIKMLTMYEKNN</sequence>
<evidence type="ECO:0000313" key="4">
    <source>
        <dbReference type="Proteomes" id="UP000002217"/>
    </source>
</evidence>
<gene>
    <name evidence="3" type="ordered locus">Dtox_0163</name>
</gene>
<dbReference type="PROSITE" id="PS50943">
    <property type="entry name" value="HTH_CROC1"/>
    <property type="match status" value="1"/>
</dbReference>
<evidence type="ECO:0000256" key="1">
    <source>
        <dbReference type="ARBA" id="ARBA00023125"/>
    </source>
</evidence>